<keyword evidence="6 8" id="KW-0456">Lyase</keyword>
<dbReference type="GO" id="GO:0008675">
    <property type="term" value="F:2-dehydro-3-deoxy-phosphogluconate aldolase activity"/>
    <property type="evidence" value="ECO:0007669"/>
    <property type="project" value="UniProtKB-EC"/>
</dbReference>
<dbReference type="EMBL" id="CP097463">
    <property type="protein sequence ID" value="WAX57505.1"/>
    <property type="molecule type" value="Genomic_DNA"/>
</dbReference>
<gene>
    <name evidence="8" type="primary">eda</name>
    <name evidence="8" type="ORF">M6B22_01755</name>
</gene>
<dbReference type="Proteomes" id="UP001164693">
    <property type="component" value="Chromosome"/>
</dbReference>
<comment type="similarity">
    <text evidence="3">Belongs to the KHG/KDPG aldolase family.</text>
</comment>
<evidence type="ECO:0000256" key="5">
    <source>
        <dbReference type="ARBA" id="ARBA00013063"/>
    </source>
</evidence>
<dbReference type="SUPFAM" id="SSF51569">
    <property type="entry name" value="Aldolase"/>
    <property type="match status" value="1"/>
</dbReference>
<dbReference type="EC" id="4.1.2.14" evidence="5"/>
<sequence length="215" mass="21748">MRVLDLAPVIPVVAVREVAHAVPLARALLAGGLPVIEITLRTAAALDAVRAIVAEVPELTVGAGTICSTAQAEQAADAGAAFLVSPGATDRLLDAMQDCGLPFLAGTATASDMLRLLEREITEAKLFPAAAVGGLALLRSVSGPLPQLRFCPTGGVSPANAAQYLALPNVGCVGGSWLAPAEALAAGDWPRIEALARAAAALRPPSERGADRPAN</sequence>
<evidence type="ECO:0000256" key="3">
    <source>
        <dbReference type="ARBA" id="ARBA00006906"/>
    </source>
</evidence>
<evidence type="ECO:0000256" key="4">
    <source>
        <dbReference type="ARBA" id="ARBA00011233"/>
    </source>
</evidence>
<name>A0ABY7JY62_9ACTN</name>
<comment type="catalytic activity">
    <reaction evidence="1">
        <text>2-dehydro-3-deoxy-6-phospho-D-gluconate = D-glyceraldehyde 3-phosphate + pyruvate</text>
        <dbReference type="Rhea" id="RHEA:17089"/>
        <dbReference type="ChEBI" id="CHEBI:15361"/>
        <dbReference type="ChEBI" id="CHEBI:57569"/>
        <dbReference type="ChEBI" id="CHEBI:59776"/>
        <dbReference type="EC" id="4.1.2.14"/>
    </reaction>
</comment>
<dbReference type="GO" id="GO:0008700">
    <property type="term" value="F:(R,S)-4-hydroxy-2-oxoglutarate aldolase activity"/>
    <property type="evidence" value="ECO:0007669"/>
    <property type="project" value="UniProtKB-EC"/>
</dbReference>
<dbReference type="RefSeq" id="WP_269444046.1">
    <property type="nucleotide sequence ID" value="NZ_CP097463.1"/>
</dbReference>
<dbReference type="Gene3D" id="3.20.20.70">
    <property type="entry name" value="Aldolase class I"/>
    <property type="match status" value="1"/>
</dbReference>
<dbReference type="InterPro" id="IPR031337">
    <property type="entry name" value="KDPG/KHG_AS_1"/>
</dbReference>
<dbReference type="NCBIfam" id="TIGR01182">
    <property type="entry name" value="eda"/>
    <property type="match status" value="1"/>
</dbReference>
<reference evidence="8" key="1">
    <citation type="submission" date="2022-05" db="EMBL/GenBank/DDBJ databases">
        <title>Jatrophihabitans sp. SB3-54 whole genome sequence.</title>
        <authorList>
            <person name="Suh M.K."/>
            <person name="Eom M.K."/>
            <person name="Kim J.S."/>
            <person name="Kim H.S."/>
            <person name="Do H.E."/>
            <person name="Shin Y.K."/>
            <person name="Lee J.-S."/>
        </authorList>
    </citation>
    <scope>NUCLEOTIDE SEQUENCE</scope>
    <source>
        <strain evidence="8">SB3-54</strain>
    </source>
</reference>
<evidence type="ECO:0000313" key="9">
    <source>
        <dbReference type="Proteomes" id="UP001164693"/>
    </source>
</evidence>
<evidence type="ECO:0000313" key="8">
    <source>
        <dbReference type="EMBL" id="WAX57505.1"/>
    </source>
</evidence>
<dbReference type="PANTHER" id="PTHR30246">
    <property type="entry name" value="2-KETO-3-DEOXY-6-PHOSPHOGLUCONATE ALDOLASE"/>
    <property type="match status" value="1"/>
</dbReference>
<dbReference type="InterPro" id="IPR000887">
    <property type="entry name" value="Aldlse_KDPG_KHG"/>
</dbReference>
<evidence type="ECO:0000256" key="2">
    <source>
        <dbReference type="ARBA" id="ARBA00004736"/>
    </source>
</evidence>
<dbReference type="CDD" id="cd00452">
    <property type="entry name" value="KDPG_aldolase"/>
    <property type="match status" value="1"/>
</dbReference>
<keyword evidence="7" id="KW-0119">Carbohydrate metabolism</keyword>
<evidence type="ECO:0000256" key="1">
    <source>
        <dbReference type="ARBA" id="ARBA00000654"/>
    </source>
</evidence>
<dbReference type="NCBIfam" id="NF004325">
    <property type="entry name" value="PRK05718.1"/>
    <property type="match status" value="1"/>
</dbReference>
<dbReference type="InterPro" id="IPR013785">
    <property type="entry name" value="Aldolase_TIM"/>
</dbReference>
<protein>
    <recommendedName>
        <fullName evidence="5">2-dehydro-3-deoxy-phosphogluconate aldolase</fullName>
        <ecNumber evidence="5">4.1.2.14</ecNumber>
    </recommendedName>
</protein>
<evidence type="ECO:0000256" key="6">
    <source>
        <dbReference type="ARBA" id="ARBA00023239"/>
    </source>
</evidence>
<evidence type="ECO:0000256" key="7">
    <source>
        <dbReference type="ARBA" id="ARBA00023277"/>
    </source>
</evidence>
<comment type="subunit">
    <text evidence="4">Homotrimer.</text>
</comment>
<dbReference type="PANTHER" id="PTHR30246:SF1">
    <property type="entry name" value="2-DEHYDRO-3-DEOXY-6-PHOSPHOGALACTONATE ALDOLASE-RELATED"/>
    <property type="match status" value="1"/>
</dbReference>
<comment type="pathway">
    <text evidence="2">Carbohydrate acid metabolism; 2-dehydro-3-deoxy-D-gluconate degradation; D-glyceraldehyde 3-phosphate and pyruvate from 2-dehydro-3-deoxy-D-gluconate: step 2/2.</text>
</comment>
<keyword evidence="9" id="KW-1185">Reference proteome</keyword>
<dbReference type="Pfam" id="PF01081">
    <property type="entry name" value="Aldolase"/>
    <property type="match status" value="1"/>
</dbReference>
<organism evidence="8 9">
    <name type="scientific">Jatrophihabitans cynanchi</name>
    <dbReference type="NCBI Taxonomy" id="2944128"/>
    <lineage>
        <taxon>Bacteria</taxon>
        <taxon>Bacillati</taxon>
        <taxon>Actinomycetota</taxon>
        <taxon>Actinomycetes</taxon>
        <taxon>Jatrophihabitantales</taxon>
        <taxon>Jatrophihabitantaceae</taxon>
        <taxon>Jatrophihabitans</taxon>
    </lineage>
</organism>
<dbReference type="PROSITE" id="PS00159">
    <property type="entry name" value="ALDOLASE_KDPG_KHG_1"/>
    <property type="match status" value="1"/>
</dbReference>
<proteinExistence type="inferred from homology"/>
<accession>A0ABY7JY62</accession>